<dbReference type="Proteomes" id="UP000019812">
    <property type="component" value="Unassembled WGS sequence"/>
</dbReference>
<dbReference type="STRING" id="1457154.CAPSK01_004108"/>
<evidence type="ECO:0000256" key="2">
    <source>
        <dbReference type="ARBA" id="ARBA00022723"/>
    </source>
</evidence>
<dbReference type="AlphaFoldDB" id="A0A084XVU3"/>
<dbReference type="PROSITE" id="PS51296">
    <property type="entry name" value="RIESKE"/>
    <property type="match status" value="1"/>
</dbReference>
<evidence type="ECO:0000259" key="5">
    <source>
        <dbReference type="PROSITE" id="PS51296"/>
    </source>
</evidence>
<keyword evidence="1" id="KW-0001">2Fe-2S</keyword>
<dbReference type="Pfam" id="PF00355">
    <property type="entry name" value="Rieske"/>
    <property type="match status" value="1"/>
</dbReference>
<evidence type="ECO:0000313" key="7">
    <source>
        <dbReference type="Proteomes" id="UP000019812"/>
    </source>
</evidence>
<name>A0A084XVU3_9PROT</name>
<evidence type="ECO:0000313" key="6">
    <source>
        <dbReference type="EMBL" id="KFB66587.1"/>
    </source>
</evidence>
<gene>
    <name evidence="6" type="ORF">CAPSK01_004108</name>
</gene>
<proteinExistence type="predicted"/>
<dbReference type="PANTHER" id="PTHR40261">
    <property type="match status" value="1"/>
</dbReference>
<comment type="caution">
    <text evidence="6">The sequence shown here is derived from an EMBL/GenBank/DDBJ whole genome shotgun (WGS) entry which is preliminary data.</text>
</comment>
<feature type="domain" description="Rieske" evidence="5">
    <location>
        <begin position="7"/>
        <end position="113"/>
    </location>
</feature>
<protein>
    <submittedName>
        <fullName evidence="6">Rieske [2Fe-2S] domain protein</fullName>
    </submittedName>
</protein>
<dbReference type="EMBL" id="JDSS02000041">
    <property type="protein sequence ID" value="KFB66587.1"/>
    <property type="molecule type" value="Genomic_DNA"/>
</dbReference>
<dbReference type="InterPro" id="IPR017941">
    <property type="entry name" value="Rieske_2Fe-2S"/>
</dbReference>
<dbReference type="PANTHER" id="PTHR40261:SF1">
    <property type="entry name" value="RIESKE DOMAIN-CONTAINING PROTEIN"/>
    <property type="match status" value="1"/>
</dbReference>
<dbReference type="CDD" id="cd03467">
    <property type="entry name" value="Rieske"/>
    <property type="match status" value="1"/>
</dbReference>
<sequence length="120" mass="13261">MNGVAARLICFSRDLLDGGPGVRFTVKHYGAEAPAFVVRFQGRAFAYYNRCAHVPIELDWQPNEFFDDSKLYLICATHGALYSPADGRCLGGRCNGRGLTPLPVEERDGAIYFIPSEQTS</sequence>
<dbReference type="SUPFAM" id="SSF50022">
    <property type="entry name" value="ISP domain"/>
    <property type="match status" value="1"/>
</dbReference>
<evidence type="ECO:0000256" key="4">
    <source>
        <dbReference type="ARBA" id="ARBA00023014"/>
    </source>
</evidence>
<keyword evidence="4" id="KW-0411">Iron-sulfur</keyword>
<dbReference type="Gene3D" id="2.102.10.10">
    <property type="entry name" value="Rieske [2Fe-2S] iron-sulphur domain"/>
    <property type="match status" value="1"/>
</dbReference>
<dbReference type="GO" id="GO:0051537">
    <property type="term" value="F:2 iron, 2 sulfur cluster binding"/>
    <property type="evidence" value="ECO:0007669"/>
    <property type="project" value="UniProtKB-KW"/>
</dbReference>
<evidence type="ECO:0000256" key="1">
    <source>
        <dbReference type="ARBA" id="ARBA00022714"/>
    </source>
</evidence>
<accession>A0A084XVU3</accession>
<dbReference type="InterPro" id="IPR036922">
    <property type="entry name" value="Rieske_2Fe-2S_sf"/>
</dbReference>
<organism evidence="6 7">
    <name type="scientific">Candidatus Accumulibacter vicinus</name>
    <dbReference type="NCBI Taxonomy" id="2954382"/>
    <lineage>
        <taxon>Bacteria</taxon>
        <taxon>Pseudomonadati</taxon>
        <taxon>Pseudomonadota</taxon>
        <taxon>Betaproteobacteria</taxon>
        <taxon>Candidatus Accumulibacter</taxon>
    </lineage>
</organism>
<reference evidence="6 7" key="1">
    <citation type="submission" date="2014-07" db="EMBL/GenBank/DDBJ databases">
        <title>Expanding our view of genomic diversity in Candidatus Accumulibacter clades.</title>
        <authorList>
            <person name="Skennerton C.T."/>
            <person name="Barr J.J."/>
            <person name="Slater F.R."/>
            <person name="Bond P.L."/>
            <person name="Tyson G.W."/>
        </authorList>
    </citation>
    <scope>NUCLEOTIDE SEQUENCE [LARGE SCALE GENOMIC DNA]</scope>
    <source>
        <strain evidence="7">SK-01</strain>
    </source>
</reference>
<keyword evidence="3" id="KW-0408">Iron</keyword>
<dbReference type="GO" id="GO:0046872">
    <property type="term" value="F:metal ion binding"/>
    <property type="evidence" value="ECO:0007669"/>
    <property type="project" value="UniProtKB-KW"/>
</dbReference>
<keyword evidence="2" id="KW-0479">Metal-binding</keyword>
<evidence type="ECO:0000256" key="3">
    <source>
        <dbReference type="ARBA" id="ARBA00023004"/>
    </source>
</evidence>